<reference evidence="11" key="1">
    <citation type="journal article" date="2014" name="Int. J. Syst. Evol. Microbiol.">
        <title>Complete genome sequence of Corynebacterium casei LMG S-19264T (=DSM 44701T), isolated from a smear-ripened cheese.</title>
        <authorList>
            <consortium name="US DOE Joint Genome Institute (JGI-PGF)"/>
            <person name="Walter F."/>
            <person name="Albersmeier A."/>
            <person name="Kalinowski J."/>
            <person name="Ruckert C."/>
        </authorList>
    </citation>
    <scope>NUCLEOTIDE SEQUENCE</scope>
    <source>
        <strain evidence="11">KCTC 12711</strain>
    </source>
</reference>
<keyword evidence="8" id="KW-0028">Amino-acid biosynthesis</keyword>
<dbReference type="GO" id="GO:0016757">
    <property type="term" value="F:glycosyltransferase activity"/>
    <property type="evidence" value="ECO:0007669"/>
    <property type="project" value="UniProtKB-KW"/>
</dbReference>
<keyword evidence="11" id="KW-0328">Glycosyltransferase</keyword>
<comment type="caution">
    <text evidence="11">The sequence shown here is derived from an EMBL/GenBank/DDBJ whole genome shotgun (WGS) entry which is preliminary data.</text>
</comment>
<dbReference type="PANTHER" id="PTHR43707:SF1">
    <property type="entry name" value="HISTIDINE--TRNA LIGASE, MITOCHONDRIAL-RELATED"/>
    <property type="match status" value="1"/>
</dbReference>
<evidence type="ECO:0000256" key="6">
    <source>
        <dbReference type="ARBA" id="ARBA00022490"/>
    </source>
</evidence>
<comment type="function">
    <text evidence="7 8">Required for the first step of histidine biosynthesis. May allow the feedback regulation of ATP phosphoribosyltransferase activity by histidine.</text>
</comment>
<evidence type="ECO:0000256" key="2">
    <source>
        <dbReference type="ARBA" id="ARBA00004667"/>
    </source>
</evidence>
<protein>
    <recommendedName>
        <fullName evidence="5 8">ATP phosphoribosyltransferase regulatory subunit</fullName>
    </recommendedName>
</protein>
<dbReference type="EMBL" id="BMXA01000010">
    <property type="protein sequence ID" value="GHA21573.1"/>
    <property type="molecule type" value="Genomic_DNA"/>
</dbReference>
<comment type="miscellaneous">
    <text evidence="8">This function is generally fulfilled by the C-terminal part of HisG, which is missing in some bacteria such as this one.</text>
</comment>
<dbReference type="CDD" id="cd00773">
    <property type="entry name" value="HisRS-like_core"/>
    <property type="match status" value="1"/>
</dbReference>
<comment type="pathway">
    <text evidence="2 8">Amino-acid biosynthesis; L-histidine biosynthesis; L-histidine from 5-phospho-alpha-D-ribose 1-diphosphate: step 1/9.</text>
</comment>
<feature type="binding site" evidence="9">
    <location>
        <position position="112"/>
    </location>
    <ligand>
        <name>L-histidine</name>
        <dbReference type="ChEBI" id="CHEBI:57595"/>
    </ligand>
</feature>
<feature type="domain" description="Class II Histidinyl-tRNA synthetase (HisRS)-like catalytic core" evidence="10">
    <location>
        <begin position="12"/>
        <end position="317"/>
    </location>
</feature>
<dbReference type="InterPro" id="IPR045864">
    <property type="entry name" value="aa-tRNA-synth_II/BPL/LPL"/>
</dbReference>
<evidence type="ECO:0000259" key="10">
    <source>
        <dbReference type="Pfam" id="PF13393"/>
    </source>
</evidence>
<evidence type="ECO:0000256" key="1">
    <source>
        <dbReference type="ARBA" id="ARBA00004496"/>
    </source>
</evidence>
<evidence type="ECO:0000256" key="5">
    <source>
        <dbReference type="ARBA" id="ARBA00020397"/>
    </source>
</evidence>
<dbReference type="PIRSF" id="PIRSF001549">
    <property type="entry name" value="His-tRNA_synth"/>
    <property type="match status" value="1"/>
</dbReference>
<comment type="similarity">
    <text evidence="3 8">Belongs to the class-II aminoacyl-tRNA synthetase family. HisZ subfamily.</text>
</comment>
<sequence length="321" mass="35420">MVNDANWLLPEGVEEILPDEAIKLEMLRRAVLDDLTERGFDLVMPPVMEFVDALLTGTGEELDTQTYKFMDQHTHRMLGIRADITPQIARIDSHYLADREVNKLCYAGTVLRTQPAQMGGQRELLQIGAEVFGIEDESADMQVIDAMLQTLSLSRAPDVTLSIGHVGIYRALLQQQAIEGSTEQRLRDVLLRKSRPDLAELQAQVDVAPFNALLDLQGGVAVLSTARDMLANDDELQSALQQLSNVVEHLQASAPKVKVHIDLADVAGYRYHTGLKYDAFVSGRGRAVAQGGRYDRIGKLFGRSRPATGFSADLKTLVKLA</sequence>
<dbReference type="InterPro" id="IPR041715">
    <property type="entry name" value="HisRS-like_core"/>
</dbReference>
<dbReference type="InterPro" id="IPR004516">
    <property type="entry name" value="HisRS/HisZ"/>
</dbReference>
<dbReference type="AlphaFoldDB" id="A0A918S5F8"/>
<dbReference type="GO" id="GO:0000105">
    <property type="term" value="P:L-histidine biosynthetic process"/>
    <property type="evidence" value="ECO:0007669"/>
    <property type="project" value="UniProtKB-UniRule"/>
</dbReference>
<accession>A0A918S5F8</accession>
<dbReference type="SUPFAM" id="SSF55681">
    <property type="entry name" value="Class II aaRS and biotin synthetases"/>
    <property type="match status" value="1"/>
</dbReference>
<dbReference type="GO" id="GO:0006427">
    <property type="term" value="P:histidyl-tRNA aminoacylation"/>
    <property type="evidence" value="ECO:0007669"/>
    <property type="project" value="TreeGrafter"/>
</dbReference>
<comment type="subcellular location">
    <subcellularLocation>
        <location evidence="1 8">Cytoplasm</location>
    </subcellularLocation>
</comment>
<dbReference type="PANTHER" id="PTHR43707">
    <property type="entry name" value="HISTIDYL-TRNA SYNTHETASE"/>
    <property type="match status" value="1"/>
</dbReference>
<organism evidence="11 12">
    <name type="scientific">Arenicella chitinivorans</name>
    <dbReference type="NCBI Taxonomy" id="1329800"/>
    <lineage>
        <taxon>Bacteria</taxon>
        <taxon>Pseudomonadati</taxon>
        <taxon>Pseudomonadota</taxon>
        <taxon>Gammaproteobacteria</taxon>
        <taxon>Arenicellales</taxon>
        <taxon>Arenicellaceae</taxon>
        <taxon>Arenicella</taxon>
    </lineage>
</organism>
<proteinExistence type="inferred from homology"/>
<dbReference type="InterPro" id="IPR004517">
    <property type="entry name" value="HisZ"/>
</dbReference>
<dbReference type="Gene3D" id="3.30.930.10">
    <property type="entry name" value="Bira Bifunctional Protein, Domain 2"/>
    <property type="match status" value="1"/>
</dbReference>
<keyword evidence="12" id="KW-1185">Reference proteome</keyword>
<dbReference type="NCBIfam" id="NF008935">
    <property type="entry name" value="PRK12292.1-1"/>
    <property type="match status" value="1"/>
</dbReference>
<dbReference type="Pfam" id="PF13393">
    <property type="entry name" value="tRNA-synt_His"/>
    <property type="match status" value="1"/>
</dbReference>
<keyword evidence="6 8" id="KW-0963">Cytoplasm</keyword>
<feature type="binding site" evidence="9">
    <location>
        <position position="130"/>
    </location>
    <ligand>
        <name>L-histidine</name>
        <dbReference type="ChEBI" id="CHEBI:57595"/>
    </ligand>
</feature>
<evidence type="ECO:0000313" key="11">
    <source>
        <dbReference type="EMBL" id="GHA21573.1"/>
    </source>
</evidence>
<evidence type="ECO:0000256" key="8">
    <source>
        <dbReference type="HAMAP-Rule" id="MF_00125"/>
    </source>
</evidence>
<comment type="subunit">
    <text evidence="4 8">Heteromultimer composed of HisG and HisZ subunits.</text>
</comment>
<reference evidence="11" key="2">
    <citation type="submission" date="2020-09" db="EMBL/GenBank/DDBJ databases">
        <authorList>
            <person name="Sun Q."/>
            <person name="Kim S."/>
        </authorList>
    </citation>
    <scope>NUCLEOTIDE SEQUENCE</scope>
    <source>
        <strain evidence="11">KCTC 12711</strain>
    </source>
</reference>
<dbReference type="GO" id="GO:0004821">
    <property type="term" value="F:histidine-tRNA ligase activity"/>
    <property type="evidence" value="ECO:0007669"/>
    <property type="project" value="TreeGrafter"/>
</dbReference>
<evidence type="ECO:0000256" key="3">
    <source>
        <dbReference type="ARBA" id="ARBA00005539"/>
    </source>
</evidence>
<keyword evidence="8" id="KW-0368">Histidine biosynthesis</keyword>
<evidence type="ECO:0000256" key="9">
    <source>
        <dbReference type="PIRSR" id="PIRSR001549-1"/>
    </source>
</evidence>
<feature type="binding site" evidence="9">
    <location>
        <position position="126"/>
    </location>
    <ligand>
        <name>L-histidine</name>
        <dbReference type="ChEBI" id="CHEBI:57595"/>
    </ligand>
</feature>
<dbReference type="HAMAP" id="MF_00125">
    <property type="entry name" value="HisZ"/>
    <property type="match status" value="1"/>
</dbReference>
<evidence type="ECO:0000313" key="12">
    <source>
        <dbReference type="Proteomes" id="UP000614811"/>
    </source>
</evidence>
<feature type="binding site" evidence="9">
    <location>
        <begin position="83"/>
        <end position="85"/>
    </location>
    <ligand>
        <name>L-histidine</name>
        <dbReference type="ChEBI" id="CHEBI:57595"/>
    </ligand>
</feature>
<dbReference type="Proteomes" id="UP000614811">
    <property type="component" value="Unassembled WGS sequence"/>
</dbReference>
<gene>
    <name evidence="8 11" type="primary">hisZ</name>
    <name evidence="11" type="ORF">GCM10008090_34370</name>
</gene>
<evidence type="ECO:0000256" key="4">
    <source>
        <dbReference type="ARBA" id="ARBA00011496"/>
    </source>
</evidence>
<name>A0A918S5F8_9GAMM</name>
<evidence type="ECO:0000256" key="7">
    <source>
        <dbReference type="ARBA" id="ARBA00025246"/>
    </source>
</evidence>
<dbReference type="GO" id="GO:0005737">
    <property type="term" value="C:cytoplasm"/>
    <property type="evidence" value="ECO:0007669"/>
    <property type="project" value="UniProtKB-SubCell"/>
</dbReference>
<dbReference type="RefSeq" id="WP_189402951.1">
    <property type="nucleotide sequence ID" value="NZ_BMXA01000010.1"/>
</dbReference>
<keyword evidence="11" id="KW-0808">Transferase</keyword>
<dbReference type="NCBIfam" id="NF009086">
    <property type="entry name" value="PRK12421.1"/>
    <property type="match status" value="1"/>
</dbReference>